<gene>
    <name evidence="4" type="ORF">HF086_013845</name>
</gene>
<dbReference type="InterPro" id="IPR010255">
    <property type="entry name" value="Haem_peroxidase_sf"/>
</dbReference>
<comment type="caution">
    <text evidence="4">The sequence shown here is derived from an EMBL/GenBank/DDBJ whole genome shotgun (WGS) entry which is preliminary data.</text>
</comment>
<dbReference type="PANTHER" id="PTHR11475">
    <property type="entry name" value="OXIDASE/PEROXIDASE"/>
    <property type="match status" value="1"/>
</dbReference>
<evidence type="ECO:0000313" key="5">
    <source>
        <dbReference type="Proteomes" id="UP000814243"/>
    </source>
</evidence>
<protein>
    <recommendedName>
        <fullName evidence="6">Peroxidase</fullName>
    </recommendedName>
</protein>
<dbReference type="Proteomes" id="UP000814243">
    <property type="component" value="Unassembled WGS sequence"/>
</dbReference>
<dbReference type="EMBL" id="JACEFF010000532">
    <property type="protein sequence ID" value="KAH9635737.1"/>
    <property type="molecule type" value="Genomic_DNA"/>
</dbReference>
<keyword evidence="2" id="KW-0408">Iron</keyword>
<evidence type="ECO:0000256" key="2">
    <source>
        <dbReference type="PIRSR" id="PIRSR619791-2"/>
    </source>
</evidence>
<proteinExistence type="predicted"/>
<keyword evidence="3" id="KW-0812">Transmembrane</keyword>
<dbReference type="GO" id="GO:0020037">
    <property type="term" value="F:heme binding"/>
    <property type="evidence" value="ECO:0007669"/>
    <property type="project" value="InterPro"/>
</dbReference>
<sequence length="710" mass="78413">MMQASSSSERTPLVQPTYVFESSLARRYQKRLHHMQCVMCVFIIAILMVALLVTVSYNLSQDTDDDITTEPSEPALPIPGNLTLLKMSPGMVPSGNLTAPNGTLMAVPPALQPLLDLKWPLKEQPPAAWANEAPSKAQIASALLEGKAALKEKTKAEWLRRPLDMDTPANRAQRAAATSADVKPLADSAYAAEIATKALMNGTDISLRPGGSGQGPSLNGSFPVPAYCSTTPIPCALSRYRTTDGTCNNLDYPLRWGVSKTPFRRVLPADYGDGQNGTALSCCDPNQIPHPECFPVRLDEEDPFYQDYNITCMEFVRSAPAPTCHFGPREQLNQATAFIDASTVYGFAEARSASLRSFVGGQLRMLKIGATQLLPPSTDPNDSCNTAEMNAKGRYCFESGDDRANENLHLTTMHLIWARQHNRVAAALRKYNPMWDDDTVYQEARKILGAQMQHITYTEFLPSILGWDVMWALNMTVEEEGYSNVYDPTVDPSIANHFASAVFRFAHTLLPLSNHLFEKPVMANTSDTENKKPGPCGLDLVSLNIQRGRDHGLPPYPQWREHCGLSRPKNFTDLQAIFDESSLSRICKIYNSVDDIDLYTGALAEDPKGRLLGPTLTCLIADQFYRLKVGDRFWYESSDATIAFTLEQLTEIRKTTLAGVICANEDLLDQAQPRVMEAVSATNPLVDCKELPQPNLRAWAKPKPSKTSKS</sequence>
<dbReference type="InterPro" id="IPR037120">
    <property type="entry name" value="Haem_peroxidase_sf_animal"/>
</dbReference>
<dbReference type="Gene3D" id="1.10.640.10">
    <property type="entry name" value="Haem peroxidase domain superfamily, animal type"/>
    <property type="match status" value="1"/>
</dbReference>
<keyword evidence="1" id="KW-0575">Peroxidase</keyword>
<keyword evidence="2" id="KW-0349">Heme</keyword>
<organism evidence="4 5">
    <name type="scientific">Spodoptera exigua</name>
    <name type="common">Beet armyworm</name>
    <name type="synonym">Noctua fulgens</name>
    <dbReference type="NCBI Taxonomy" id="7107"/>
    <lineage>
        <taxon>Eukaryota</taxon>
        <taxon>Metazoa</taxon>
        <taxon>Ecdysozoa</taxon>
        <taxon>Arthropoda</taxon>
        <taxon>Hexapoda</taxon>
        <taxon>Insecta</taxon>
        <taxon>Pterygota</taxon>
        <taxon>Neoptera</taxon>
        <taxon>Endopterygota</taxon>
        <taxon>Lepidoptera</taxon>
        <taxon>Glossata</taxon>
        <taxon>Ditrysia</taxon>
        <taxon>Noctuoidea</taxon>
        <taxon>Noctuidae</taxon>
        <taxon>Amphipyrinae</taxon>
        <taxon>Spodoptera</taxon>
    </lineage>
</organism>
<evidence type="ECO:0008006" key="6">
    <source>
        <dbReference type="Google" id="ProtNLM"/>
    </source>
</evidence>
<dbReference type="PRINTS" id="PR00457">
    <property type="entry name" value="ANPEROXIDASE"/>
</dbReference>
<keyword evidence="3" id="KW-0472">Membrane</keyword>
<dbReference type="AlphaFoldDB" id="A0A922MGL9"/>
<name>A0A922MGL9_SPOEX</name>
<keyword evidence="3" id="KW-1133">Transmembrane helix</keyword>
<accession>A0A922MGL9</accession>
<dbReference type="InterPro" id="IPR019791">
    <property type="entry name" value="Haem_peroxidase_animal"/>
</dbReference>
<evidence type="ECO:0000256" key="3">
    <source>
        <dbReference type="SAM" id="Phobius"/>
    </source>
</evidence>
<keyword evidence="2" id="KW-0479">Metal-binding</keyword>
<dbReference type="GO" id="GO:0046872">
    <property type="term" value="F:metal ion binding"/>
    <property type="evidence" value="ECO:0007669"/>
    <property type="project" value="UniProtKB-KW"/>
</dbReference>
<dbReference type="Pfam" id="PF03098">
    <property type="entry name" value="An_peroxidase"/>
    <property type="match status" value="3"/>
</dbReference>
<keyword evidence="1" id="KW-0560">Oxidoreductase</keyword>
<feature type="binding site" description="axial binding residue" evidence="2">
    <location>
        <position position="507"/>
    </location>
    <ligand>
        <name>heme b</name>
        <dbReference type="ChEBI" id="CHEBI:60344"/>
    </ligand>
    <ligandPart>
        <name>Fe</name>
        <dbReference type="ChEBI" id="CHEBI:18248"/>
    </ligandPart>
</feature>
<dbReference type="CDD" id="cd09823">
    <property type="entry name" value="peroxinectin_like"/>
    <property type="match status" value="1"/>
</dbReference>
<dbReference type="PROSITE" id="PS50292">
    <property type="entry name" value="PEROXIDASE_3"/>
    <property type="match status" value="1"/>
</dbReference>
<dbReference type="SUPFAM" id="SSF48113">
    <property type="entry name" value="Heme-dependent peroxidases"/>
    <property type="match status" value="1"/>
</dbReference>
<dbReference type="GO" id="GO:0006979">
    <property type="term" value="P:response to oxidative stress"/>
    <property type="evidence" value="ECO:0007669"/>
    <property type="project" value="InterPro"/>
</dbReference>
<evidence type="ECO:0000313" key="4">
    <source>
        <dbReference type="EMBL" id="KAH9635737.1"/>
    </source>
</evidence>
<dbReference type="PANTHER" id="PTHR11475:SF141">
    <property type="entry name" value="CARDINAL"/>
    <property type="match status" value="1"/>
</dbReference>
<reference evidence="4" key="1">
    <citation type="journal article" date="2021" name="G3 (Bethesda)">
        <title>Genome and transcriptome analysis of the beet armyworm Spodoptera exigua reveals targets for pest control. .</title>
        <authorList>
            <person name="Simon S."/>
            <person name="Breeschoten T."/>
            <person name="Jansen H.J."/>
            <person name="Dirks R.P."/>
            <person name="Schranz M.E."/>
            <person name="Ros V.I.D."/>
        </authorList>
    </citation>
    <scope>NUCLEOTIDE SEQUENCE</scope>
    <source>
        <strain evidence="4">TB_SE_WUR_2020</strain>
    </source>
</reference>
<evidence type="ECO:0000256" key="1">
    <source>
        <dbReference type="ARBA" id="ARBA00022559"/>
    </source>
</evidence>
<feature type="transmembrane region" description="Helical" evidence="3">
    <location>
        <begin position="37"/>
        <end position="59"/>
    </location>
</feature>
<dbReference type="GO" id="GO:0004601">
    <property type="term" value="F:peroxidase activity"/>
    <property type="evidence" value="ECO:0007669"/>
    <property type="project" value="UniProtKB-KW"/>
</dbReference>